<reference evidence="2" key="1">
    <citation type="submission" date="2020-02" db="EMBL/GenBank/DDBJ databases">
        <authorList>
            <person name="Meier V. D."/>
        </authorList>
    </citation>
    <scope>NUCLEOTIDE SEQUENCE</scope>
    <source>
        <strain evidence="2">AVDCRST_MAG59</strain>
    </source>
</reference>
<keyword evidence="2" id="KW-0413">Isomerase</keyword>
<dbReference type="GO" id="GO:0003978">
    <property type="term" value="F:UDP-glucose 4-epimerase activity"/>
    <property type="evidence" value="ECO:0007669"/>
    <property type="project" value="UniProtKB-EC"/>
</dbReference>
<dbReference type="PANTHER" id="PTHR43245:SF55">
    <property type="entry name" value="NAD(P)-BINDING DOMAIN-CONTAINING PROTEIN"/>
    <property type="match status" value="1"/>
</dbReference>
<dbReference type="SUPFAM" id="SSF51735">
    <property type="entry name" value="NAD(P)-binding Rossmann-fold domains"/>
    <property type="match status" value="1"/>
</dbReference>
<protein>
    <submittedName>
        <fullName evidence="2">UDP-glucose 4-epimerase</fullName>
        <ecNumber evidence="2">5.1.3.2</ecNumber>
    </submittedName>
</protein>
<accession>A0A6J4V7B3</accession>
<gene>
    <name evidence="2" type="ORF">AVDCRST_MAG59-3518</name>
</gene>
<dbReference type="EMBL" id="CADCWF010000251">
    <property type="protein sequence ID" value="CAA9570712.1"/>
    <property type="molecule type" value="Genomic_DNA"/>
</dbReference>
<dbReference type="InterPro" id="IPR036291">
    <property type="entry name" value="NAD(P)-bd_dom_sf"/>
</dbReference>
<sequence length="324" mass="35699">MSQRERTTYHMAEQRAAALLGPIEEAVRDLQDRTAHYLERLDLGTDANAEALREAGEALRLAAGRIAAAAATPEAGVHPATTGSNGRKRILITGAGGGIGQDLAERLKERYDLRLMYRSSVPDAPPSPDLVTADIADLKAVLPAMEGIDAVVHLAGEPDPRASWEAVHEANIIGTRNVLEAARQAGVARVVFASTNHVMGMYDRDRQWPIYAGQPVRPDSLYGVSKAFGEALGRYYADQYGLDVVCLRIGWFLPEPKDEISRWMWLSPRDCAQVVWRAIEADVRFGIFYAISANGGRHWDITDTIEVLGYRPEDDAERFFAERG</sequence>
<dbReference type="InterPro" id="IPR050177">
    <property type="entry name" value="Lipid_A_modif_metabolic_enz"/>
</dbReference>
<dbReference type="EC" id="5.1.3.2" evidence="2"/>
<name>A0A6J4V7B3_9BACT</name>
<dbReference type="AlphaFoldDB" id="A0A6J4V7B3"/>
<dbReference type="SMART" id="SM00822">
    <property type="entry name" value="PKS_KR"/>
    <property type="match status" value="1"/>
</dbReference>
<organism evidence="2">
    <name type="scientific">uncultured Thermomicrobiales bacterium</name>
    <dbReference type="NCBI Taxonomy" id="1645740"/>
    <lineage>
        <taxon>Bacteria</taxon>
        <taxon>Pseudomonadati</taxon>
        <taxon>Thermomicrobiota</taxon>
        <taxon>Thermomicrobia</taxon>
        <taxon>Thermomicrobiales</taxon>
        <taxon>environmental samples</taxon>
    </lineage>
</organism>
<dbReference type="Gene3D" id="3.40.50.720">
    <property type="entry name" value="NAD(P)-binding Rossmann-like Domain"/>
    <property type="match status" value="1"/>
</dbReference>
<dbReference type="Pfam" id="PF01370">
    <property type="entry name" value="Epimerase"/>
    <property type="match status" value="1"/>
</dbReference>
<evidence type="ECO:0000313" key="2">
    <source>
        <dbReference type="EMBL" id="CAA9570712.1"/>
    </source>
</evidence>
<proteinExistence type="predicted"/>
<feature type="domain" description="Ketoreductase" evidence="1">
    <location>
        <begin position="88"/>
        <end position="257"/>
    </location>
</feature>
<dbReference type="PANTHER" id="PTHR43245">
    <property type="entry name" value="BIFUNCTIONAL POLYMYXIN RESISTANCE PROTEIN ARNA"/>
    <property type="match status" value="1"/>
</dbReference>
<dbReference type="InterPro" id="IPR057326">
    <property type="entry name" value="KR_dom"/>
</dbReference>
<evidence type="ECO:0000259" key="1">
    <source>
        <dbReference type="SMART" id="SM00822"/>
    </source>
</evidence>
<dbReference type="InterPro" id="IPR001509">
    <property type="entry name" value="Epimerase_deHydtase"/>
</dbReference>